<dbReference type="HOGENOM" id="CLU_037990_14_1_2"/>
<dbReference type="SUPFAM" id="SSF53335">
    <property type="entry name" value="S-adenosyl-L-methionine-dependent methyltransferases"/>
    <property type="match status" value="1"/>
</dbReference>
<dbReference type="RefSeq" id="WP_009071641.1">
    <property type="nucleotide sequence ID" value="NZ_JH597761.1"/>
</dbReference>
<dbReference type="InterPro" id="IPR029063">
    <property type="entry name" value="SAM-dependent_MTases_sf"/>
</dbReference>
<dbReference type="AlphaFoldDB" id="H2C3I1"/>
<keyword evidence="2" id="KW-0489">Methyltransferase</keyword>
<dbReference type="Gene3D" id="3.40.50.150">
    <property type="entry name" value="Vaccinia Virus protein VP39"/>
    <property type="match status" value="1"/>
</dbReference>
<keyword evidence="2" id="KW-0808">Transferase</keyword>
<dbReference type="STRING" id="671065.MetMK1DRAFT_00013050"/>
<keyword evidence="2" id="KW-0830">Ubiquinone</keyword>
<evidence type="ECO:0000313" key="2">
    <source>
        <dbReference type="EMBL" id="EHP70802.1"/>
    </source>
</evidence>
<reference evidence="2 3" key="1">
    <citation type="submission" date="2012-01" db="EMBL/GenBank/DDBJ databases">
        <title>Improved High-Quality Draft sequence of Metallosphaera yellowstonensis MK1.</title>
        <authorList>
            <consortium name="US DOE Joint Genome Institute"/>
            <person name="Lucas S."/>
            <person name="Han J."/>
            <person name="Cheng J.-F."/>
            <person name="Goodwin L."/>
            <person name="Pitluck S."/>
            <person name="Peters L."/>
            <person name="Teshima H."/>
            <person name="Detter J.C."/>
            <person name="Han C."/>
            <person name="Tapia R."/>
            <person name="Land M."/>
            <person name="Hauser L."/>
            <person name="Kyrpides N."/>
            <person name="Kozubal M."/>
            <person name="Macur R.E."/>
            <person name="Jay Z."/>
            <person name="Inskeep W."/>
            <person name="Woyke T."/>
        </authorList>
    </citation>
    <scope>NUCLEOTIDE SEQUENCE [LARGE SCALE GENOMIC DNA]</scope>
    <source>
        <strain evidence="2 3">MK1</strain>
    </source>
</reference>
<accession>H2C3I1</accession>
<dbReference type="Proteomes" id="UP000003980">
    <property type="component" value="Unassembled WGS sequence"/>
</dbReference>
<dbReference type="EMBL" id="JH597761">
    <property type="protein sequence ID" value="EHP70802.1"/>
    <property type="molecule type" value="Genomic_DNA"/>
</dbReference>
<dbReference type="GO" id="GO:0008757">
    <property type="term" value="F:S-adenosylmethionine-dependent methyltransferase activity"/>
    <property type="evidence" value="ECO:0007669"/>
    <property type="project" value="InterPro"/>
</dbReference>
<sequence length="209" mass="24048">MSFDDPQGYAQWYKIHSVTYENELAVVRALGLHDCLDVGSGPSVFHEVIEGEVVSLDLSEITLLYAREGEERVQADALHMPFRDEAFPCVFSSVTFCFIKDLDTLMKEIHRVTRQTFAGCIVVLDSEWGRHYSELAGRGHKYYSKARFLSREEFFGLVKRYFRIDKIVSTLSYGPDQREVREAPREDWQGAFLCLKGTKLRWTPGHGEP</sequence>
<feature type="domain" description="Methyltransferase type 11" evidence="1">
    <location>
        <begin position="36"/>
        <end position="115"/>
    </location>
</feature>
<protein>
    <submittedName>
        <fullName evidence="2">Methylase involved in ubiquinone/menaquinone biosynthesis</fullName>
    </submittedName>
</protein>
<dbReference type="InterPro" id="IPR013216">
    <property type="entry name" value="Methyltransf_11"/>
</dbReference>
<gene>
    <name evidence="2" type="ORF">MetMK1DRAFT_00013050</name>
</gene>
<dbReference type="OrthoDB" id="1018at2157"/>
<evidence type="ECO:0000259" key="1">
    <source>
        <dbReference type="Pfam" id="PF08241"/>
    </source>
</evidence>
<name>H2C3I1_9CREN</name>
<dbReference type="GO" id="GO:0032259">
    <property type="term" value="P:methylation"/>
    <property type="evidence" value="ECO:0007669"/>
    <property type="project" value="UniProtKB-KW"/>
</dbReference>
<proteinExistence type="predicted"/>
<dbReference type="Pfam" id="PF08241">
    <property type="entry name" value="Methyltransf_11"/>
    <property type="match status" value="1"/>
</dbReference>
<organism evidence="2 3">
    <name type="scientific">Metallosphaera yellowstonensis MK1</name>
    <dbReference type="NCBI Taxonomy" id="671065"/>
    <lineage>
        <taxon>Archaea</taxon>
        <taxon>Thermoproteota</taxon>
        <taxon>Thermoprotei</taxon>
        <taxon>Sulfolobales</taxon>
        <taxon>Sulfolobaceae</taxon>
        <taxon>Metallosphaera</taxon>
    </lineage>
</organism>
<dbReference type="eggNOG" id="arCOG01773">
    <property type="taxonomic scope" value="Archaea"/>
</dbReference>
<evidence type="ECO:0000313" key="3">
    <source>
        <dbReference type="Proteomes" id="UP000003980"/>
    </source>
</evidence>
<keyword evidence="3" id="KW-1185">Reference proteome</keyword>